<dbReference type="GeneID" id="92043774"/>
<dbReference type="EMBL" id="JAQQWN010000005">
    <property type="protein sequence ID" value="KAK8085128.1"/>
    <property type="molecule type" value="Genomic_DNA"/>
</dbReference>
<dbReference type="RefSeq" id="XP_066669637.1">
    <property type="nucleotide sequence ID" value="XM_066810714.1"/>
</dbReference>
<reference evidence="1 2" key="1">
    <citation type="submission" date="2023-01" db="EMBL/GenBank/DDBJ databases">
        <title>Analysis of 21 Apiospora genomes using comparative genomics revels a genus with tremendous synthesis potential of carbohydrate active enzymes and secondary metabolites.</title>
        <authorList>
            <person name="Sorensen T."/>
        </authorList>
    </citation>
    <scope>NUCLEOTIDE SEQUENCE [LARGE SCALE GENOMIC DNA]</scope>
    <source>
        <strain evidence="1 2">CBS 114990</strain>
    </source>
</reference>
<gene>
    <name evidence="1" type="ORF">PG997_006399</name>
</gene>
<comment type="caution">
    <text evidence="1">The sequence shown here is derived from an EMBL/GenBank/DDBJ whole genome shotgun (WGS) entry which is preliminary data.</text>
</comment>
<proteinExistence type="predicted"/>
<protein>
    <submittedName>
        <fullName evidence="1">Uncharacterized protein</fullName>
    </submittedName>
</protein>
<dbReference type="Proteomes" id="UP001433268">
    <property type="component" value="Unassembled WGS sequence"/>
</dbReference>
<evidence type="ECO:0000313" key="2">
    <source>
        <dbReference type="Proteomes" id="UP001433268"/>
    </source>
</evidence>
<name>A0ABR1WRV8_9PEZI</name>
<organism evidence="1 2">
    <name type="scientific">Apiospora hydei</name>
    <dbReference type="NCBI Taxonomy" id="1337664"/>
    <lineage>
        <taxon>Eukaryota</taxon>
        <taxon>Fungi</taxon>
        <taxon>Dikarya</taxon>
        <taxon>Ascomycota</taxon>
        <taxon>Pezizomycotina</taxon>
        <taxon>Sordariomycetes</taxon>
        <taxon>Xylariomycetidae</taxon>
        <taxon>Amphisphaeriales</taxon>
        <taxon>Apiosporaceae</taxon>
        <taxon>Apiospora</taxon>
    </lineage>
</organism>
<keyword evidence="2" id="KW-1185">Reference proteome</keyword>
<sequence length="73" mass="8234">MLEAIVGPPGGSFVVSFATPQSQYQRHVFRETDLEYIIVTTRDRTTGKSGSANCGWGFWSIARYGLLRRQIRP</sequence>
<evidence type="ECO:0000313" key="1">
    <source>
        <dbReference type="EMBL" id="KAK8085128.1"/>
    </source>
</evidence>
<accession>A0ABR1WRV8</accession>